<reference evidence="1" key="1">
    <citation type="submission" date="2022-01" db="EMBL/GenBank/DDBJ databases">
        <authorList>
            <person name="King R."/>
        </authorList>
    </citation>
    <scope>NUCLEOTIDE SEQUENCE</scope>
</reference>
<gene>
    <name evidence="1" type="ORF">NEZAVI_LOCUS9942</name>
</gene>
<keyword evidence="2" id="KW-1185">Reference proteome</keyword>
<organism evidence="1 2">
    <name type="scientific">Nezara viridula</name>
    <name type="common">Southern green stink bug</name>
    <name type="synonym">Cimex viridulus</name>
    <dbReference type="NCBI Taxonomy" id="85310"/>
    <lineage>
        <taxon>Eukaryota</taxon>
        <taxon>Metazoa</taxon>
        <taxon>Ecdysozoa</taxon>
        <taxon>Arthropoda</taxon>
        <taxon>Hexapoda</taxon>
        <taxon>Insecta</taxon>
        <taxon>Pterygota</taxon>
        <taxon>Neoptera</taxon>
        <taxon>Paraneoptera</taxon>
        <taxon>Hemiptera</taxon>
        <taxon>Heteroptera</taxon>
        <taxon>Panheteroptera</taxon>
        <taxon>Pentatomomorpha</taxon>
        <taxon>Pentatomoidea</taxon>
        <taxon>Pentatomidae</taxon>
        <taxon>Pentatominae</taxon>
        <taxon>Nezara</taxon>
    </lineage>
</organism>
<sequence>MYIRRIDLNNFANIVIKLDNSVVSFWSDKLFIYINFIMHLSFV</sequence>
<evidence type="ECO:0000313" key="1">
    <source>
        <dbReference type="EMBL" id="CAH1400772.1"/>
    </source>
</evidence>
<accession>A0A9P0HFE1</accession>
<dbReference type="EMBL" id="OV725080">
    <property type="protein sequence ID" value="CAH1400772.1"/>
    <property type="molecule type" value="Genomic_DNA"/>
</dbReference>
<dbReference type="AlphaFoldDB" id="A0A9P0HFE1"/>
<proteinExistence type="predicted"/>
<name>A0A9P0HFE1_NEZVI</name>
<evidence type="ECO:0000313" key="2">
    <source>
        <dbReference type="Proteomes" id="UP001152798"/>
    </source>
</evidence>
<dbReference type="Proteomes" id="UP001152798">
    <property type="component" value="Chromosome 4"/>
</dbReference>
<protein>
    <submittedName>
        <fullName evidence="1">Uncharacterized protein</fullName>
    </submittedName>
</protein>